<dbReference type="AlphaFoldDB" id="A0A497ET62"/>
<dbReference type="SUPFAM" id="SSF56784">
    <property type="entry name" value="HAD-like"/>
    <property type="match status" value="1"/>
</dbReference>
<dbReference type="Pfam" id="PF13344">
    <property type="entry name" value="Hydrolase_6"/>
    <property type="match status" value="1"/>
</dbReference>
<accession>A0A497ET62</accession>
<dbReference type="PANTHER" id="PTHR19288:SF46">
    <property type="entry name" value="HALOACID DEHALOGENASE-LIKE HYDROLASE DOMAIN-CONTAINING PROTEIN 2"/>
    <property type="match status" value="1"/>
</dbReference>
<organism evidence="1 2">
    <name type="scientific">Thermoproteota archaeon</name>
    <dbReference type="NCBI Taxonomy" id="2056631"/>
    <lineage>
        <taxon>Archaea</taxon>
        <taxon>Thermoproteota</taxon>
    </lineage>
</organism>
<dbReference type="Gene3D" id="3.40.50.1000">
    <property type="entry name" value="HAD superfamily/HAD-like"/>
    <property type="match status" value="2"/>
</dbReference>
<evidence type="ECO:0008006" key="3">
    <source>
        <dbReference type="Google" id="ProtNLM"/>
    </source>
</evidence>
<protein>
    <recommendedName>
        <fullName evidence="3">HAD family hydrolase</fullName>
    </recommendedName>
</protein>
<dbReference type="Pfam" id="PF13242">
    <property type="entry name" value="Hydrolase_like"/>
    <property type="match status" value="1"/>
</dbReference>
<evidence type="ECO:0000313" key="1">
    <source>
        <dbReference type="EMBL" id="RLE50316.1"/>
    </source>
</evidence>
<evidence type="ECO:0000313" key="2">
    <source>
        <dbReference type="Proteomes" id="UP000278475"/>
    </source>
</evidence>
<proteinExistence type="predicted"/>
<dbReference type="CDD" id="cd07530">
    <property type="entry name" value="HAD_Pase_UmpH-like"/>
    <property type="match status" value="1"/>
</dbReference>
<sequence length="343" mass="37306">MPSITPTSSGAIFKTMRRYAGRSANIASVLTSVKKLVIPRYRTVEVIPITSLPSLNTSKASYPQELRLRLKWIFKEDEALRIKGLIIDLDGCVYVGNKVVEGVPEALEELAKRGIKLLYLTNNSSKTAYEYSKKLKDMGIKAETNDILTSAEATACYIAERYGARGKKVFLIGSEAFKAELEKRGLAVVDSLDVDFVVLGVDFSFNYDKLTKACRAILRGAKFIASNLDATIPSEEGILPGAGSLASAVTKATGVKPIVVGKPSKRIILEALRRLGVGKEEVAIVGDRIETDIKAGKSTDIYTILVLTGVTSLEKLLEVDEKLRPDLVIDSLADIVKALEHLS</sequence>
<dbReference type="InterPro" id="IPR023214">
    <property type="entry name" value="HAD_sf"/>
</dbReference>
<name>A0A497ET62_9CREN</name>
<dbReference type="InterPro" id="IPR036412">
    <property type="entry name" value="HAD-like_sf"/>
</dbReference>
<dbReference type="GO" id="GO:0005737">
    <property type="term" value="C:cytoplasm"/>
    <property type="evidence" value="ECO:0007669"/>
    <property type="project" value="TreeGrafter"/>
</dbReference>
<dbReference type="InterPro" id="IPR006357">
    <property type="entry name" value="HAD-SF_hydro_IIA"/>
</dbReference>
<gene>
    <name evidence="1" type="ORF">DRJ31_01690</name>
</gene>
<comment type="caution">
    <text evidence="1">The sequence shown here is derived from an EMBL/GenBank/DDBJ whole genome shotgun (WGS) entry which is preliminary data.</text>
</comment>
<dbReference type="NCBIfam" id="TIGR01460">
    <property type="entry name" value="HAD-SF-IIA"/>
    <property type="match status" value="1"/>
</dbReference>
<dbReference type="GO" id="GO:0016791">
    <property type="term" value="F:phosphatase activity"/>
    <property type="evidence" value="ECO:0007669"/>
    <property type="project" value="TreeGrafter"/>
</dbReference>
<dbReference type="EMBL" id="QMQV01000008">
    <property type="protein sequence ID" value="RLE50316.1"/>
    <property type="molecule type" value="Genomic_DNA"/>
</dbReference>
<dbReference type="Proteomes" id="UP000278475">
    <property type="component" value="Unassembled WGS sequence"/>
</dbReference>
<dbReference type="PANTHER" id="PTHR19288">
    <property type="entry name" value="4-NITROPHENYLPHOSPHATASE-RELATED"/>
    <property type="match status" value="1"/>
</dbReference>
<reference evidence="1 2" key="1">
    <citation type="submission" date="2018-06" db="EMBL/GenBank/DDBJ databases">
        <title>Extensive metabolic versatility and redundancy in microbially diverse, dynamic hydrothermal sediments.</title>
        <authorList>
            <person name="Dombrowski N."/>
            <person name="Teske A."/>
            <person name="Baker B.J."/>
        </authorList>
    </citation>
    <scope>NUCLEOTIDE SEQUENCE [LARGE SCALE GENOMIC DNA]</scope>
    <source>
        <strain evidence="1">B66_G16</strain>
    </source>
</reference>